<dbReference type="Pfam" id="PF00126">
    <property type="entry name" value="HTH_1"/>
    <property type="match status" value="1"/>
</dbReference>
<proteinExistence type="inferred from homology"/>
<dbReference type="Pfam" id="PF03466">
    <property type="entry name" value="LysR_substrate"/>
    <property type="match status" value="1"/>
</dbReference>
<dbReference type="InterPro" id="IPR036390">
    <property type="entry name" value="WH_DNA-bd_sf"/>
</dbReference>
<comment type="caution">
    <text evidence="6">The sequence shown here is derived from an EMBL/GenBank/DDBJ whole genome shotgun (WGS) entry which is preliminary data.</text>
</comment>
<evidence type="ECO:0000256" key="4">
    <source>
        <dbReference type="ARBA" id="ARBA00023163"/>
    </source>
</evidence>
<dbReference type="SUPFAM" id="SSF46785">
    <property type="entry name" value="Winged helix' DNA-binding domain"/>
    <property type="match status" value="1"/>
</dbReference>
<evidence type="ECO:0000256" key="3">
    <source>
        <dbReference type="ARBA" id="ARBA00023125"/>
    </source>
</evidence>
<accession>A0ABT7DXV5</accession>
<evidence type="ECO:0000256" key="1">
    <source>
        <dbReference type="ARBA" id="ARBA00009437"/>
    </source>
</evidence>
<keyword evidence="3" id="KW-0238">DNA-binding</keyword>
<dbReference type="EMBL" id="JARRAF010000012">
    <property type="protein sequence ID" value="MDK2124829.1"/>
    <property type="molecule type" value="Genomic_DNA"/>
</dbReference>
<protein>
    <submittedName>
        <fullName evidence="6">LysR family transcriptional regulator</fullName>
    </submittedName>
</protein>
<keyword evidence="7" id="KW-1185">Reference proteome</keyword>
<evidence type="ECO:0000259" key="5">
    <source>
        <dbReference type="PROSITE" id="PS50931"/>
    </source>
</evidence>
<dbReference type="Gene3D" id="1.10.10.10">
    <property type="entry name" value="Winged helix-like DNA-binding domain superfamily/Winged helix DNA-binding domain"/>
    <property type="match status" value="1"/>
</dbReference>
<dbReference type="PROSITE" id="PS50931">
    <property type="entry name" value="HTH_LYSR"/>
    <property type="match status" value="1"/>
</dbReference>
<organism evidence="6 7">
    <name type="scientific">Parachitinimonas caeni</name>
    <dbReference type="NCBI Taxonomy" id="3031301"/>
    <lineage>
        <taxon>Bacteria</taxon>
        <taxon>Pseudomonadati</taxon>
        <taxon>Pseudomonadota</taxon>
        <taxon>Betaproteobacteria</taxon>
        <taxon>Neisseriales</taxon>
        <taxon>Chitinibacteraceae</taxon>
        <taxon>Parachitinimonas</taxon>
    </lineage>
</organism>
<sequence length="294" mass="32067">MNAKTQYRLAAADLEVVLALQRAGNLAAAGERLGVDASTVFRAVQRLERGLGQPLFVRSRTGYQGLELARQLAAHAEQLEVVLEAARAEALLGSDQVSGLVCLSTTDTLLHGLLAPLLVDLGSQHPGLAFELETGNALANLSRRDVDIALRATRRPPQHLIGRRLGAIRVALYAAKASSIQSTEHALAGQEPWVSPDRALPDHPSVLWRKKHFPKIQPTYQVDSILSVAELVAQGLGVGVLPQFLADKRSDLRAIGNPIDEAETELWLLAHPESRHLRRVSTVYTWLAERLKLD</sequence>
<evidence type="ECO:0000313" key="6">
    <source>
        <dbReference type="EMBL" id="MDK2124829.1"/>
    </source>
</evidence>
<evidence type="ECO:0000313" key="7">
    <source>
        <dbReference type="Proteomes" id="UP001172778"/>
    </source>
</evidence>
<dbReference type="InterPro" id="IPR050176">
    <property type="entry name" value="LTTR"/>
</dbReference>
<dbReference type="SUPFAM" id="SSF53850">
    <property type="entry name" value="Periplasmic binding protein-like II"/>
    <property type="match status" value="1"/>
</dbReference>
<dbReference type="Proteomes" id="UP001172778">
    <property type="component" value="Unassembled WGS sequence"/>
</dbReference>
<evidence type="ECO:0000256" key="2">
    <source>
        <dbReference type="ARBA" id="ARBA00023015"/>
    </source>
</evidence>
<dbReference type="InterPro" id="IPR036388">
    <property type="entry name" value="WH-like_DNA-bd_sf"/>
</dbReference>
<dbReference type="PANTHER" id="PTHR30579:SF3">
    <property type="entry name" value="TRANSCRIPTIONAL REGULATORY PROTEIN"/>
    <property type="match status" value="1"/>
</dbReference>
<keyword evidence="4" id="KW-0804">Transcription</keyword>
<comment type="similarity">
    <text evidence="1">Belongs to the LysR transcriptional regulatory family.</text>
</comment>
<dbReference type="RefSeq" id="WP_284101140.1">
    <property type="nucleotide sequence ID" value="NZ_JARRAF010000012.1"/>
</dbReference>
<dbReference type="Gene3D" id="3.40.190.290">
    <property type="match status" value="1"/>
</dbReference>
<reference evidence="6" key="1">
    <citation type="submission" date="2023-03" db="EMBL/GenBank/DDBJ databases">
        <title>Chitinimonas shenzhenensis gen. nov., sp. nov., a novel member of family Burkholderiaceae isolated from activated sludge collected in Shen Zhen, China.</title>
        <authorList>
            <person name="Wang X."/>
        </authorList>
    </citation>
    <scope>NUCLEOTIDE SEQUENCE</scope>
    <source>
        <strain evidence="6">DQS-5</strain>
    </source>
</reference>
<feature type="domain" description="HTH lysR-type" evidence="5">
    <location>
        <begin position="13"/>
        <end position="66"/>
    </location>
</feature>
<dbReference type="InterPro" id="IPR000847">
    <property type="entry name" value="LysR_HTH_N"/>
</dbReference>
<keyword evidence="2" id="KW-0805">Transcription regulation</keyword>
<name>A0ABT7DXV5_9NEIS</name>
<gene>
    <name evidence="6" type="ORF">PZA18_12315</name>
</gene>
<dbReference type="InterPro" id="IPR005119">
    <property type="entry name" value="LysR_subst-bd"/>
</dbReference>
<dbReference type="PANTHER" id="PTHR30579">
    <property type="entry name" value="TRANSCRIPTIONAL REGULATOR"/>
    <property type="match status" value="1"/>
</dbReference>